<accession>A0A8T9SWX1</accession>
<comment type="pathway">
    <text evidence="2">Organic acid metabolism; glycolate biosynthesis; glycolate from 2-phosphoglycolate: step 1/1.</text>
</comment>
<organism evidence="5 6">
    <name type="scientific">Hymenobacter aerilatus</name>
    <dbReference type="NCBI Taxonomy" id="2932251"/>
    <lineage>
        <taxon>Bacteria</taxon>
        <taxon>Pseudomonadati</taxon>
        <taxon>Bacteroidota</taxon>
        <taxon>Cytophagia</taxon>
        <taxon>Cytophagales</taxon>
        <taxon>Hymenobacteraceae</taxon>
        <taxon>Hymenobacter</taxon>
    </lineage>
</organism>
<dbReference type="SUPFAM" id="SSF56784">
    <property type="entry name" value="HAD-like"/>
    <property type="match status" value="1"/>
</dbReference>
<evidence type="ECO:0000313" key="6">
    <source>
        <dbReference type="Proteomes" id="UP000829925"/>
    </source>
</evidence>
<dbReference type="InterPro" id="IPR050155">
    <property type="entry name" value="HAD-like_hydrolase_sf"/>
</dbReference>
<evidence type="ECO:0000313" key="5">
    <source>
        <dbReference type="EMBL" id="UOR05464.1"/>
    </source>
</evidence>
<dbReference type="RefSeq" id="WP_245093670.1">
    <property type="nucleotide sequence ID" value="NZ_CP095053.1"/>
</dbReference>
<evidence type="ECO:0000256" key="2">
    <source>
        <dbReference type="ARBA" id="ARBA00004818"/>
    </source>
</evidence>
<dbReference type="SFLD" id="SFLDS00003">
    <property type="entry name" value="Haloacid_Dehalogenase"/>
    <property type="match status" value="1"/>
</dbReference>
<dbReference type="NCBIfam" id="TIGR01549">
    <property type="entry name" value="HAD-SF-IA-v1"/>
    <property type="match status" value="1"/>
</dbReference>
<dbReference type="EMBL" id="CP095053">
    <property type="protein sequence ID" value="UOR05464.1"/>
    <property type="molecule type" value="Genomic_DNA"/>
</dbReference>
<name>A0A8T9SWX1_9BACT</name>
<keyword evidence="6" id="KW-1185">Reference proteome</keyword>
<dbReference type="PANTHER" id="PTHR43434:SF1">
    <property type="entry name" value="PHOSPHOGLYCOLATE PHOSPHATASE"/>
    <property type="match status" value="1"/>
</dbReference>
<evidence type="ECO:0000256" key="3">
    <source>
        <dbReference type="ARBA" id="ARBA00006171"/>
    </source>
</evidence>
<dbReference type="Proteomes" id="UP000829925">
    <property type="component" value="Chromosome"/>
</dbReference>
<keyword evidence="5" id="KW-0378">Hydrolase</keyword>
<dbReference type="InterPro" id="IPR023214">
    <property type="entry name" value="HAD_sf"/>
</dbReference>
<reference evidence="5 6" key="1">
    <citation type="submission" date="2022-04" db="EMBL/GenBank/DDBJ databases">
        <title>Hymenobacter sp. isolated from the air.</title>
        <authorList>
            <person name="Won M."/>
            <person name="Lee C.-M."/>
            <person name="Woen H.-Y."/>
            <person name="Kwon S.-W."/>
        </authorList>
    </citation>
    <scope>NUCLEOTIDE SEQUENCE [LARGE SCALE GENOMIC DNA]</scope>
    <source>
        <strain evidence="6">5413 J-13</strain>
    </source>
</reference>
<dbReference type="PRINTS" id="PR00413">
    <property type="entry name" value="HADHALOGNASE"/>
</dbReference>
<dbReference type="Gene3D" id="3.40.50.1000">
    <property type="entry name" value="HAD superfamily/HAD-like"/>
    <property type="match status" value="1"/>
</dbReference>
<dbReference type="InterPro" id="IPR006439">
    <property type="entry name" value="HAD-SF_hydro_IA"/>
</dbReference>
<comment type="catalytic activity">
    <reaction evidence="1">
        <text>2-phosphoglycolate + H2O = glycolate + phosphate</text>
        <dbReference type="Rhea" id="RHEA:14369"/>
        <dbReference type="ChEBI" id="CHEBI:15377"/>
        <dbReference type="ChEBI" id="CHEBI:29805"/>
        <dbReference type="ChEBI" id="CHEBI:43474"/>
        <dbReference type="ChEBI" id="CHEBI:58033"/>
        <dbReference type="EC" id="3.1.3.18"/>
    </reaction>
</comment>
<dbReference type="PANTHER" id="PTHR43434">
    <property type="entry name" value="PHOSPHOGLYCOLATE PHOSPHATASE"/>
    <property type="match status" value="1"/>
</dbReference>
<sequence>MKAVIFDVDGTLYEQSRLRRKMLYALVGYYALRPWRAQELLILSRFRSEREKRSGAVGPDLENAQYAWCAEKSGYSIPKIKRTVEQWIFRNPNRYLAQCVYPGTQTFFDNLRQRGVKIGIYSDYAAHDKLAAMGLQADIVVSSTDSCVDRMKPNPEGLLYIAQQLGVAPEECLFIGDRQELDGVCAERANMPYLIVDKQPFAQFNFYHNLKNQLFPSTN</sequence>
<dbReference type="GO" id="GO:0005829">
    <property type="term" value="C:cytosol"/>
    <property type="evidence" value="ECO:0007669"/>
    <property type="project" value="TreeGrafter"/>
</dbReference>
<gene>
    <name evidence="5" type="ORF">MUN82_21375</name>
</gene>
<dbReference type="EC" id="3.1.3.18" evidence="4"/>
<dbReference type="KEGG" id="haei:MUN82_21375"/>
<proteinExistence type="inferred from homology"/>
<protein>
    <recommendedName>
        <fullName evidence="4">phosphoglycolate phosphatase</fullName>
        <ecNumber evidence="4">3.1.3.18</ecNumber>
    </recommendedName>
</protein>
<dbReference type="InterPro" id="IPR036412">
    <property type="entry name" value="HAD-like_sf"/>
</dbReference>
<comment type="similarity">
    <text evidence="3">Belongs to the HAD-like hydrolase superfamily. CbbY/CbbZ/Gph/YieH family.</text>
</comment>
<dbReference type="GO" id="GO:0008967">
    <property type="term" value="F:phosphoglycolate phosphatase activity"/>
    <property type="evidence" value="ECO:0007669"/>
    <property type="project" value="UniProtKB-EC"/>
</dbReference>
<dbReference type="AlphaFoldDB" id="A0A8T9SWX1"/>
<dbReference type="GO" id="GO:0006281">
    <property type="term" value="P:DNA repair"/>
    <property type="evidence" value="ECO:0007669"/>
    <property type="project" value="TreeGrafter"/>
</dbReference>
<dbReference type="SFLD" id="SFLDG01129">
    <property type="entry name" value="C1.5:_HAD__Beta-PGM__Phosphata"/>
    <property type="match status" value="1"/>
</dbReference>
<dbReference type="Pfam" id="PF00702">
    <property type="entry name" value="Hydrolase"/>
    <property type="match status" value="1"/>
</dbReference>
<evidence type="ECO:0000256" key="1">
    <source>
        <dbReference type="ARBA" id="ARBA00000830"/>
    </source>
</evidence>
<evidence type="ECO:0000256" key="4">
    <source>
        <dbReference type="ARBA" id="ARBA00013078"/>
    </source>
</evidence>